<evidence type="ECO:0000256" key="1">
    <source>
        <dbReference type="SAM" id="Phobius"/>
    </source>
</evidence>
<dbReference type="InterPro" id="IPR032675">
    <property type="entry name" value="LRR_dom_sf"/>
</dbReference>
<dbReference type="SUPFAM" id="SSF52047">
    <property type="entry name" value="RNI-like"/>
    <property type="match status" value="2"/>
</dbReference>
<dbReference type="Proteomes" id="UP000291404">
    <property type="component" value="Unassembled WGS sequence"/>
</dbReference>
<reference evidence="2 3" key="1">
    <citation type="submission" date="2017-12" db="EMBL/GenBank/DDBJ databases">
        <authorList>
            <person name="Pombert J.-F."/>
            <person name="Haag K.L."/>
            <person name="Ebert D."/>
        </authorList>
    </citation>
    <scope>NUCLEOTIDE SEQUENCE [LARGE SCALE GENOMIC DNA]</scope>
    <source>
        <strain evidence="2">BE-OM-2</strain>
    </source>
</reference>
<gene>
    <name evidence="2" type="ORF">CWI36_0880p0020</name>
</gene>
<dbReference type="EMBL" id="PITI01000880">
    <property type="protein sequence ID" value="TBU03687.1"/>
    <property type="molecule type" value="Genomic_DNA"/>
</dbReference>
<dbReference type="VEuPathDB" id="MicrosporidiaDB:CWI39_0162p0020"/>
<dbReference type="InterPro" id="IPR001611">
    <property type="entry name" value="Leu-rich_rpt"/>
</dbReference>
<feature type="transmembrane region" description="Helical" evidence="1">
    <location>
        <begin position="29"/>
        <end position="48"/>
    </location>
</feature>
<dbReference type="VEuPathDB" id="MicrosporidiaDB:CWI36_0880p0020"/>
<evidence type="ECO:0000313" key="2">
    <source>
        <dbReference type="EMBL" id="TBU03687.1"/>
    </source>
</evidence>
<dbReference type="AlphaFoldDB" id="A0A4Q9L7Q7"/>
<keyword evidence="3" id="KW-1185">Reference proteome</keyword>
<evidence type="ECO:0000313" key="3">
    <source>
        <dbReference type="Proteomes" id="UP000291404"/>
    </source>
</evidence>
<keyword evidence="1" id="KW-0812">Transmembrane</keyword>
<keyword evidence="1" id="KW-0472">Membrane</keyword>
<comment type="caution">
    <text evidence="2">The sequence shown here is derived from an EMBL/GenBank/DDBJ whole genome shotgun (WGS) entry which is preliminary data.</text>
</comment>
<dbReference type="Gene3D" id="3.80.10.10">
    <property type="entry name" value="Ribonuclease Inhibitor"/>
    <property type="match status" value="2"/>
</dbReference>
<accession>A0A4Q9L7Q7</accession>
<proteinExistence type="predicted"/>
<keyword evidence="1" id="KW-1133">Transmembrane helix</keyword>
<dbReference type="PROSITE" id="PS51450">
    <property type="entry name" value="LRR"/>
    <property type="match status" value="1"/>
</dbReference>
<organism evidence="2 3">
    <name type="scientific">Hamiltosporidium magnivora</name>
    <dbReference type="NCBI Taxonomy" id="148818"/>
    <lineage>
        <taxon>Eukaryota</taxon>
        <taxon>Fungi</taxon>
        <taxon>Fungi incertae sedis</taxon>
        <taxon>Microsporidia</taxon>
        <taxon>Dubosqiidae</taxon>
        <taxon>Hamiltosporidium</taxon>
    </lineage>
</organism>
<protein>
    <submittedName>
        <fullName evidence="2">Uncharacterized protein</fullName>
    </submittedName>
</protein>
<sequence>MVRSNVDDICFKFCKNEIIHKSTTNINRICLFYIVKVFQIFVLYFILFKESACLIIEVSFSNETKKIDVNSNKFVEDNDNIHETCPLDKISMEMMQPNIQDFSIVTESPKTFQVRNNLIDSSVTNPIDIEISNKKRKQDLILSESDEIKSTLYDSSSQGQTNEGSIYCTEEIQPLDLRTNKKQKTVDSIELENEEVIIKPNTSIIFDYSRDFLIQSNYFNRYILSEFNRVKFNITDLTKYNVEIATFEIFILILRFGYHKKCLDLKLDGLITILNLFYDLLCFSESNVIRNLYKNLIPCLMIHKDDISKNIHTDSPVNIFLIEKSLFLPFLNGIFDKLEIKFDINSKDLSFLKRESQNEFYIFEKKNIDEICIRTTPEVITLLGTKPIYYLSIFYWLMSLFKISGIKISPDNKYYSDCKDQEKACKYEDIAQEIPTLGLKLCYSHALESIIPPDNNEIKFLELERVNISKGFLCFMKKFGKIESLFLYKCKMLLYCKFLWQLPVYFTRLKILKINYHNLSEAFFKSLVNLKLESLDFSWSTFDGKNLKDLKLCDGIDTLNDLKLDNAPLGCKVINLLLKSNSLKSLSLRNVNFLSLNRTKNFLLFQREFYFLDLSGCFFNQYLIDFYSSSFKVTSLVLQRLYPENLQNILEMNSLQISTKTLDLSKCYFNSNAIECLRKFKILETLKLCNLPQAEIMCLDKEYDFKNSLTSIDISDSKFLQKDLVFLHRFESLKELILARCNLKEGFSRIIATSKWYSSLEKLDISENQLDIQDLYLLSQIKNLKYLSITLENSIFINSIYKNEQLCFSQLNALVIRNTSISIQIFQFITKQFLLTHLYFNNCTLVDDFLPILINSYLKHLKYIFLTDSRISPTNKRKLEGLIIYDITVIIQ</sequence>
<name>A0A4Q9L7Q7_9MICR</name>